<sequence length="292" mass="29049">MTIQRLGAAAVLAFMAFLAGTLGGTANAQFDTFGDFTRLLLGDGACEFSTGTGTPESAVTGDPCDVFLRTDGGAGTIFYLKETGAGDTGWAPFAGGGGGLHPVVETDGGTGQTTFTQGDLLVSDGANSLVTLAAVAVDQVLASAGVGTEPAYTDSPTVATIIATTVRQIGANGQLAELKHATTEVTGMSGATVTASTLIPAGSLVVGVSLLVTTNITGANTFDVGDGVDVDRWGAAIALASSTTTDIADFTILNPVNYAAATDVVLTANGPDFTAGAVRLTVHYLDLTAATS</sequence>
<protein>
    <submittedName>
        <fullName evidence="1">Uncharacterized protein</fullName>
    </submittedName>
</protein>
<reference evidence="1" key="1">
    <citation type="journal article" date="2015" name="Nature">
        <title>Complex archaea that bridge the gap between prokaryotes and eukaryotes.</title>
        <authorList>
            <person name="Spang A."/>
            <person name="Saw J.H."/>
            <person name="Jorgensen S.L."/>
            <person name="Zaremba-Niedzwiedzka K."/>
            <person name="Martijn J."/>
            <person name="Lind A.E."/>
            <person name="van Eijk R."/>
            <person name="Schleper C."/>
            <person name="Guy L."/>
            <person name="Ettema T.J."/>
        </authorList>
    </citation>
    <scope>NUCLEOTIDE SEQUENCE</scope>
</reference>
<dbReference type="EMBL" id="LAZR01027769">
    <property type="protein sequence ID" value="KKL64684.1"/>
    <property type="molecule type" value="Genomic_DNA"/>
</dbReference>
<name>A0A0F9DSE8_9ZZZZ</name>
<gene>
    <name evidence="1" type="ORF">LCGC14_2162550</name>
</gene>
<organism evidence="1">
    <name type="scientific">marine sediment metagenome</name>
    <dbReference type="NCBI Taxonomy" id="412755"/>
    <lineage>
        <taxon>unclassified sequences</taxon>
        <taxon>metagenomes</taxon>
        <taxon>ecological metagenomes</taxon>
    </lineage>
</organism>
<proteinExistence type="predicted"/>
<comment type="caution">
    <text evidence="1">The sequence shown here is derived from an EMBL/GenBank/DDBJ whole genome shotgun (WGS) entry which is preliminary data.</text>
</comment>
<accession>A0A0F9DSE8</accession>
<dbReference type="AlphaFoldDB" id="A0A0F9DSE8"/>
<evidence type="ECO:0000313" key="1">
    <source>
        <dbReference type="EMBL" id="KKL64684.1"/>
    </source>
</evidence>